<dbReference type="Proteomes" id="UP000523161">
    <property type="component" value="Unassembled WGS sequence"/>
</dbReference>
<accession>A0A7Y5AP96</accession>
<evidence type="ECO:0000313" key="4">
    <source>
        <dbReference type="Proteomes" id="UP000523161"/>
    </source>
</evidence>
<dbReference type="SUPFAM" id="SSF54001">
    <property type="entry name" value="Cysteine proteinases"/>
    <property type="match status" value="1"/>
</dbReference>
<comment type="caution">
    <text evidence="3">The sequence shown here is derived from an EMBL/GenBank/DDBJ whole genome shotgun (WGS) entry which is preliminary data.</text>
</comment>
<dbReference type="RefSeq" id="WP_173500256.1">
    <property type="nucleotide sequence ID" value="NZ_JABSOD010000004.1"/>
</dbReference>
<evidence type="ECO:0000313" key="3">
    <source>
        <dbReference type="EMBL" id="NRQ42010.1"/>
    </source>
</evidence>
<dbReference type="Gene3D" id="3.10.620.30">
    <property type="match status" value="1"/>
</dbReference>
<proteinExistence type="predicted"/>
<evidence type="ECO:0000256" key="1">
    <source>
        <dbReference type="SAM" id="Phobius"/>
    </source>
</evidence>
<organism evidence="3 4">
    <name type="scientific">Rheinheimera lutimaris</name>
    <dbReference type="NCBI Taxonomy" id="2740584"/>
    <lineage>
        <taxon>Bacteria</taxon>
        <taxon>Pseudomonadati</taxon>
        <taxon>Pseudomonadota</taxon>
        <taxon>Gammaproteobacteria</taxon>
        <taxon>Chromatiales</taxon>
        <taxon>Chromatiaceae</taxon>
        <taxon>Rheinheimera</taxon>
    </lineage>
</organism>
<keyword evidence="1" id="KW-1133">Transmembrane helix</keyword>
<dbReference type="AlphaFoldDB" id="A0A7Y5AP96"/>
<reference evidence="3 4" key="1">
    <citation type="submission" date="2020-06" db="EMBL/GenBank/DDBJ databases">
        <title>Rheinheimera sp. nov., a marine bacterium isolated from coastal.</title>
        <authorList>
            <person name="Yu Q."/>
            <person name="Qi Y."/>
            <person name="Pu J."/>
        </authorList>
    </citation>
    <scope>NUCLEOTIDE SEQUENCE [LARGE SCALE GENOMIC DNA]</scope>
    <source>
        <strain evidence="3 4">YQF-2</strain>
    </source>
</reference>
<protein>
    <submittedName>
        <fullName evidence="3">Transglutaminase domain-containing protein</fullName>
    </submittedName>
</protein>
<name>A0A7Y5AP96_9GAMM</name>
<dbReference type="Pfam" id="PF01841">
    <property type="entry name" value="Transglut_core"/>
    <property type="match status" value="1"/>
</dbReference>
<evidence type="ECO:0000259" key="2">
    <source>
        <dbReference type="Pfam" id="PF01841"/>
    </source>
</evidence>
<gene>
    <name evidence="3" type="ORF">HRH59_05430</name>
</gene>
<sequence>MLFRRWRSCLLLVLLMLSPPLLLLTQFNSATELVKLRNAMVFNVISEQEASWTPDNMPADFRAEQAPVPAWLQGIDVNGEKDLAFMLAQTAVLQPQHRRKGNAIQAGVEHTINTIAQQHSGYCADYTKVINVLAYAAGVPVREWAISFDGFGGHGHAFNEVWDQTLQQWIMLDVFNGFYAIDRTTAQPLSVLAFRHYLQHQPQQIELVQLAGSAFGFKHEQAAIDYYRRGANQFALWWANNELSYEQHPALRATAHISTHLEQVLAIMLGEFPQLKAISQPDNQQLIAQMLNLKRTLQLLIFTELLLFLLLLICCYRALRTRTGS</sequence>
<feature type="transmembrane region" description="Helical" evidence="1">
    <location>
        <begin position="299"/>
        <end position="319"/>
    </location>
</feature>
<keyword evidence="1" id="KW-0472">Membrane</keyword>
<dbReference type="InterPro" id="IPR038765">
    <property type="entry name" value="Papain-like_cys_pep_sf"/>
</dbReference>
<dbReference type="InterPro" id="IPR002931">
    <property type="entry name" value="Transglutaminase-like"/>
</dbReference>
<dbReference type="EMBL" id="JABSOD010000004">
    <property type="protein sequence ID" value="NRQ42010.1"/>
    <property type="molecule type" value="Genomic_DNA"/>
</dbReference>
<keyword evidence="1" id="KW-0812">Transmembrane</keyword>
<keyword evidence="4" id="KW-1185">Reference proteome</keyword>
<feature type="domain" description="Transglutaminase-like" evidence="2">
    <location>
        <begin position="111"/>
        <end position="173"/>
    </location>
</feature>